<reference evidence="1" key="1">
    <citation type="journal article" date="2009" name="Rice">
        <title>De Novo Next Generation Sequencing of Plant Genomes.</title>
        <authorList>
            <person name="Rounsley S."/>
            <person name="Marri P.R."/>
            <person name="Yu Y."/>
            <person name="He R."/>
            <person name="Sisneros N."/>
            <person name="Goicoechea J.L."/>
            <person name="Lee S.J."/>
            <person name="Angelova A."/>
            <person name="Kudrna D."/>
            <person name="Luo M."/>
            <person name="Affourtit J."/>
            <person name="Desany B."/>
            <person name="Knight J."/>
            <person name="Niazi F."/>
            <person name="Egholm M."/>
            <person name="Wing R.A."/>
        </authorList>
    </citation>
    <scope>NUCLEOTIDE SEQUENCE [LARGE SCALE GENOMIC DNA]</scope>
    <source>
        <strain evidence="1">cv. IRGC 105608</strain>
    </source>
</reference>
<reference evidence="1" key="2">
    <citation type="submission" date="2015-03" db="UniProtKB">
        <authorList>
            <consortium name="EnsemblPlants"/>
        </authorList>
    </citation>
    <scope>IDENTIFICATION</scope>
</reference>
<evidence type="ECO:0000313" key="1">
    <source>
        <dbReference type="EnsemblPlants" id="OBART09G11060.1"/>
    </source>
</evidence>
<dbReference type="AlphaFoldDB" id="A0A0D3H743"/>
<dbReference type="EnsemblPlants" id="OBART09G11060.1">
    <property type="protein sequence ID" value="OBART09G11060.1"/>
    <property type="gene ID" value="OBART09G11060"/>
</dbReference>
<proteinExistence type="predicted"/>
<keyword evidence="2" id="KW-1185">Reference proteome</keyword>
<sequence>MLVRLAARRDVCRQSGGVAVGGSRWDARGRRRSRGKSEKVRRTLFPMGWEGESPSVMLRIALEKS</sequence>
<dbReference type="PaxDb" id="65489-OBART09G11060.1"/>
<dbReference type="Gramene" id="OBART09G11060.1">
    <property type="protein sequence ID" value="OBART09G11060.1"/>
    <property type="gene ID" value="OBART09G11060"/>
</dbReference>
<dbReference type="Proteomes" id="UP000026960">
    <property type="component" value="Chromosome 9"/>
</dbReference>
<accession>A0A0D3H743</accession>
<name>A0A0D3H743_9ORYZ</name>
<dbReference type="HOGENOM" id="CLU_2853302_0_0_1"/>
<evidence type="ECO:0000313" key="2">
    <source>
        <dbReference type="Proteomes" id="UP000026960"/>
    </source>
</evidence>
<organism evidence="1">
    <name type="scientific">Oryza barthii</name>
    <dbReference type="NCBI Taxonomy" id="65489"/>
    <lineage>
        <taxon>Eukaryota</taxon>
        <taxon>Viridiplantae</taxon>
        <taxon>Streptophyta</taxon>
        <taxon>Embryophyta</taxon>
        <taxon>Tracheophyta</taxon>
        <taxon>Spermatophyta</taxon>
        <taxon>Magnoliopsida</taxon>
        <taxon>Liliopsida</taxon>
        <taxon>Poales</taxon>
        <taxon>Poaceae</taxon>
        <taxon>BOP clade</taxon>
        <taxon>Oryzoideae</taxon>
        <taxon>Oryzeae</taxon>
        <taxon>Oryzinae</taxon>
        <taxon>Oryza</taxon>
    </lineage>
</organism>
<protein>
    <submittedName>
        <fullName evidence="1">Uncharacterized protein</fullName>
    </submittedName>
</protein>